<reference evidence="1 2" key="1">
    <citation type="submission" date="2019-03" db="EMBL/GenBank/DDBJ databases">
        <title>Single cell metagenomics reveals metabolic interactions within the superorganism composed of flagellate Streblomastix strix and complex community of Bacteroidetes bacteria on its surface.</title>
        <authorList>
            <person name="Treitli S.C."/>
            <person name="Kolisko M."/>
            <person name="Husnik F."/>
            <person name="Keeling P."/>
            <person name="Hampl V."/>
        </authorList>
    </citation>
    <scope>NUCLEOTIDE SEQUENCE [LARGE SCALE GENOMIC DNA]</scope>
    <source>
        <strain evidence="1">ST1C</strain>
    </source>
</reference>
<evidence type="ECO:0000313" key="1">
    <source>
        <dbReference type="EMBL" id="KAA6375507.1"/>
    </source>
</evidence>
<dbReference type="OrthoDB" id="10066471at2759"/>
<comment type="caution">
    <text evidence="1">The sequence shown here is derived from an EMBL/GenBank/DDBJ whole genome shotgun (WGS) entry which is preliminary data.</text>
</comment>
<accession>A0A5J4UYP7</accession>
<organism evidence="1 2">
    <name type="scientific">Streblomastix strix</name>
    <dbReference type="NCBI Taxonomy" id="222440"/>
    <lineage>
        <taxon>Eukaryota</taxon>
        <taxon>Metamonada</taxon>
        <taxon>Preaxostyla</taxon>
        <taxon>Oxymonadida</taxon>
        <taxon>Streblomastigidae</taxon>
        <taxon>Streblomastix</taxon>
    </lineage>
</organism>
<dbReference type="AlphaFoldDB" id="A0A5J4UYP7"/>
<proteinExistence type="predicted"/>
<evidence type="ECO:0000313" key="2">
    <source>
        <dbReference type="Proteomes" id="UP000324800"/>
    </source>
</evidence>
<gene>
    <name evidence="1" type="ORF">EZS28_028967</name>
</gene>
<protein>
    <submittedName>
        <fullName evidence="1">Uncharacterized protein</fullName>
    </submittedName>
</protein>
<sequence>MNWMHFIERDTDSAYWAIIGNPNEDFTQQSNAVVNDRNFYNENVKYFFPTIRGDVYDEKKILGLAIERQGVAKSLSPRLTPKKTTQVNIFAVLNKQVGRQAIKKQYFLNDKNQQRDALLFQIVMN</sequence>
<name>A0A5J4UYP7_9EUKA</name>
<dbReference type="EMBL" id="SNRW01011178">
    <property type="protein sequence ID" value="KAA6375507.1"/>
    <property type="molecule type" value="Genomic_DNA"/>
</dbReference>
<dbReference type="Proteomes" id="UP000324800">
    <property type="component" value="Unassembled WGS sequence"/>
</dbReference>